<dbReference type="SFLD" id="SFLDS00028">
    <property type="entry name" value="Proline_Racemase"/>
    <property type="match status" value="1"/>
</dbReference>
<comment type="similarity">
    <text evidence="1">Belongs to the proline racemase family.</text>
</comment>
<dbReference type="EMBL" id="MQUB01000001">
    <property type="protein sequence ID" value="PQB03483.1"/>
    <property type="molecule type" value="Genomic_DNA"/>
</dbReference>
<gene>
    <name evidence="2" type="ORF">BST85_00170</name>
</gene>
<evidence type="ECO:0000256" key="1">
    <source>
        <dbReference type="ARBA" id="ARBA00007529"/>
    </source>
</evidence>
<evidence type="ECO:0000313" key="3">
    <source>
        <dbReference type="Proteomes" id="UP000239800"/>
    </source>
</evidence>
<organism evidence="2 3">
    <name type="scientific">Aureitalea marina</name>
    <dbReference type="NCBI Taxonomy" id="930804"/>
    <lineage>
        <taxon>Bacteria</taxon>
        <taxon>Pseudomonadati</taxon>
        <taxon>Bacteroidota</taxon>
        <taxon>Flavobacteriia</taxon>
        <taxon>Flavobacteriales</taxon>
        <taxon>Flavobacteriaceae</taxon>
        <taxon>Aureitalea</taxon>
    </lineage>
</organism>
<dbReference type="SUPFAM" id="SSF54506">
    <property type="entry name" value="Diaminopimelate epimerase-like"/>
    <property type="match status" value="1"/>
</dbReference>
<dbReference type="OrthoDB" id="181267at2"/>
<proteinExistence type="inferred from homology"/>
<sequence length="353" mass="39187">MRIYNRITEQAQARIPKDWLQIQTVDMHTGGEPLRVIISGYPPLEGNNILEYRRYCKKHLDYLRQALMFEPRGHADMYGCLIVPPNDPKADFGVIFMHNEGYSTMCGHAVIALSTLVAEQGWMDIEEGMNTLRIDAPCGRIESHIQVEKGKVVDVNFHGVPSFVIALDQEVDVPGIGRVVYDLAYGGAFYAYVDLDKNKLELDLHAHSTDKLIDHGRRIKQAVIEHGIGFHHPFEADLSFLYGTIFIGPPISEIADSRNVCIFADGEVDRSPTGSGVSGRMAIHHARNEIEAGDVLTIESITGSLFTGSVVNVQTYGPFTAVIPEVSGTAHMTGIHTFIIDPRDPFKDGFLLR</sequence>
<dbReference type="AlphaFoldDB" id="A0A2S7KLN4"/>
<evidence type="ECO:0000313" key="2">
    <source>
        <dbReference type="EMBL" id="PQB03483.1"/>
    </source>
</evidence>
<reference evidence="2 3" key="1">
    <citation type="submission" date="2016-11" db="EMBL/GenBank/DDBJ databases">
        <title>Trade-off between light-utilization and light-protection in marine flavobacteria.</title>
        <authorList>
            <person name="Kumagai Y."/>
        </authorList>
    </citation>
    <scope>NUCLEOTIDE SEQUENCE [LARGE SCALE GENOMIC DNA]</scope>
    <source>
        <strain evidence="2 3">NBRC 107741</strain>
    </source>
</reference>
<dbReference type="PANTHER" id="PTHR33442">
    <property type="entry name" value="TRANS-3-HYDROXY-L-PROLINE DEHYDRATASE"/>
    <property type="match status" value="1"/>
</dbReference>
<dbReference type="Gene3D" id="3.10.310.10">
    <property type="entry name" value="Diaminopimelate Epimerase, Chain A, domain 1"/>
    <property type="match status" value="2"/>
</dbReference>
<comment type="caution">
    <text evidence="2">The sequence shown here is derived from an EMBL/GenBank/DDBJ whole genome shotgun (WGS) entry which is preliminary data.</text>
</comment>
<dbReference type="Pfam" id="PF05544">
    <property type="entry name" value="Pro_racemase"/>
    <property type="match status" value="1"/>
</dbReference>
<dbReference type="FunFam" id="3.10.310.10:FF:000003">
    <property type="entry name" value="Proline racemase"/>
    <property type="match status" value="1"/>
</dbReference>
<dbReference type="PANTHER" id="PTHR33442:SF1">
    <property type="entry name" value="TRANS-3-HYDROXY-L-PROLINE DEHYDRATASE"/>
    <property type="match status" value="1"/>
</dbReference>
<protein>
    <submittedName>
        <fullName evidence="2">Proline racemase</fullName>
    </submittedName>
</protein>
<keyword evidence="3" id="KW-1185">Reference proteome</keyword>
<name>A0A2S7KLN4_9FLAO</name>
<dbReference type="PIRSF" id="PIRSF029792">
    <property type="entry name" value="Pro_racemase"/>
    <property type="match status" value="1"/>
</dbReference>
<dbReference type="RefSeq" id="WP_104811407.1">
    <property type="nucleotide sequence ID" value="NZ_MQUB01000001.1"/>
</dbReference>
<dbReference type="InterPro" id="IPR008794">
    <property type="entry name" value="Pro_racemase_fam"/>
</dbReference>
<accession>A0A2S7KLN4</accession>
<dbReference type="GO" id="GO:0047580">
    <property type="term" value="F:4-hydroxyproline epimerase activity"/>
    <property type="evidence" value="ECO:0007669"/>
    <property type="project" value="TreeGrafter"/>
</dbReference>
<dbReference type="Proteomes" id="UP000239800">
    <property type="component" value="Unassembled WGS sequence"/>
</dbReference>